<evidence type="ECO:0000256" key="1">
    <source>
        <dbReference type="SAM" id="MobiDB-lite"/>
    </source>
</evidence>
<feature type="region of interest" description="Disordered" evidence="1">
    <location>
        <begin position="57"/>
        <end position="81"/>
    </location>
</feature>
<gene>
    <name evidence="2" type="ORF">EG68_03659</name>
</gene>
<keyword evidence="3" id="KW-1185">Reference proteome</keyword>
<comment type="caution">
    <text evidence="2">The sequence shown here is derived from an EMBL/GenBank/DDBJ whole genome shotgun (WGS) entry which is preliminary data.</text>
</comment>
<accession>A0A8S9Y943</accession>
<evidence type="ECO:0000313" key="3">
    <source>
        <dbReference type="Proteomes" id="UP000822476"/>
    </source>
</evidence>
<dbReference type="Proteomes" id="UP000822476">
    <property type="component" value="Unassembled WGS sequence"/>
</dbReference>
<evidence type="ECO:0000313" key="2">
    <source>
        <dbReference type="EMBL" id="KAF7232222.1"/>
    </source>
</evidence>
<dbReference type="EMBL" id="JTDE01021980">
    <property type="protein sequence ID" value="KAF7232222.1"/>
    <property type="molecule type" value="Genomic_DNA"/>
</dbReference>
<dbReference type="OrthoDB" id="10576209at2759"/>
<name>A0A8S9Y943_9TREM</name>
<protein>
    <submittedName>
        <fullName evidence="2">Uncharacterized protein</fullName>
    </submittedName>
</protein>
<sequence length="103" mass="11363">MDLARDRDIINQSLRCLIIPSRCTSGTVTSCVLTGRSRTRKQISAENNKNQVLSCRKMGLTHSKSKTEDPQNPADKPRTSVSSDIRAEINSFLLALLSVVSCK</sequence>
<reference evidence="2" key="1">
    <citation type="submission" date="2019-07" db="EMBL/GenBank/DDBJ databases">
        <title>Annotation for the trematode Paragonimus miyazaki's.</title>
        <authorList>
            <person name="Choi Y.-J."/>
        </authorList>
    </citation>
    <scope>NUCLEOTIDE SEQUENCE</scope>
    <source>
        <strain evidence="2">Japan</strain>
    </source>
</reference>
<dbReference type="AlphaFoldDB" id="A0A8S9Y943"/>
<proteinExistence type="predicted"/>
<organism evidence="2 3">
    <name type="scientific">Paragonimus skrjabini miyazakii</name>
    <dbReference type="NCBI Taxonomy" id="59628"/>
    <lineage>
        <taxon>Eukaryota</taxon>
        <taxon>Metazoa</taxon>
        <taxon>Spiralia</taxon>
        <taxon>Lophotrochozoa</taxon>
        <taxon>Platyhelminthes</taxon>
        <taxon>Trematoda</taxon>
        <taxon>Digenea</taxon>
        <taxon>Plagiorchiida</taxon>
        <taxon>Troglotremata</taxon>
        <taxon>Troglotrematidae</taxon>
        <taxon>Paragonimus</taxon>
    </lineage>
</organism>